<reference evidence="1 2" key="1">
    <citation type="submission" date="2018-01" db="EMBL/GenBank/DDBJ databases">
        <title>The draft genome sequence of Halioglobus lutimaris HF004.</title>
        <authorList>
            <person name="Du Z.-J."/>
            <person name="Shi M.-J."/>
        </authorList>
    </citation>
    <scope>NUCLEOTIDE SEQUENCE [LARGE SCALE GENOMIC DNA]</scope>
    <source>
        <strain evidence="1 2">HF004</strain>
    </source>
</reference>
<dbReference type="RefSeq" id="WP_101518310.1">
    <property type="nucleotide sequence ID" value="NZ_PKUS01000017.1"/>
</dbReference>
<sequence>MTEAIFALIGVAVGALASGVVNLKLQNRQFAHEKEMHSLKNQAREHVKALLVEMLSHDKWVDRSFDAIRKKLEASAMMI</sequence>
<organism evidence="1 2">
    <name type="scientific">Pseudohalioglobus lutimaris</name>
    <dbReference type="NCBI Taxonomy" id="1737061"/>
    <lineage>
        <taxon>Bacteria</taxon>
        <taxon>Pseudomonadati</taxon>
        <taxon>Pseudomonadota</taxon>
        <taxon>Gammaproteobacteria</taxon>
        <taxon>Cellvibrionales</taxon>
        <taxon>Halieaceae</taxon>
        <taxon>Pseudohalioglobus</taxon>
    </lineage>
</organism>
<dbReference type="OrthoDB" id="5197177at2"/>
<protein>
    <submittedName>
        <fullName evidence="1">Uncharacterized protein</fullName>
    </submittedName>
</protein>
<keyword evidence="2" id="KW-1185">Reference proteome</keyword>
<proteinExistence type="predicted"/>
<comment type="caution">
    <text evidence="1">The sequence shown here is derived from an EMBL/GenBank/DDBJ whole genome shotgun (WGS) entry which is preliminary data.</text>
</comment>
<name>A0A2N5X1B0_9GAMM</name>
<dbReference type="Proteomes" id="UP000235005">
    <property type="component" value="Unassembled WGS sequence"/>
</dbReference>
<dbReference type="EMBL" id="PKUS01000017">
    <property type="protein sequence ID" value="PLW68273.1"/>
    <property type="molecule type" value="Genomic_DNA"/>
</dbReference>
<evidence type="ECO:0000313" key="2">
    <source>
        <dbReference type="Proteomes" id="UP000235005"/>
    </source>
</evidence>
<accession>A0A2N5X1B0</accession>
<gene>
    <name evidence="1" type="ORF">C0039_13170</name>
</gene>
<dbReference type="AlphaFoldDB" id="A0A2N5X1B0"/>
<evidence type="ECO:0000313" key="1">
    <source>
        <dbReference type="EMBL" id="PLW68273.1"/>
    </source>
</evidence>